<proteinExistence type="predicted"/>
<feature type="domain" description="RNA 3'-terminal phosphate cyclase insert" evidence="3">
    <location>
        <begin position="223"/>
        <end position="342"/>
    </location>
</feature>
<protein>
    <submittedName>
        <fullName evidence="4">RNA 3'-terminal phosphate cyclase</fullName>
    </submittedName>
</protein>
<keyword evidence="5" id="KW-1185">Reference proteome</keyword>
<dbReference type="GO" id="GO:0005634">
    <property type="term" value="C:nucleus"/>
    <property type="evidence" value="ECO:0007669"/>
    <property type="project" value="TreeGrafter"/>
</dbReference>
<evidence type="ECO:0000313" key="5">
    <source>
        <dbReference type="Proteomes" id="UP000076154"/>
    </source>
</evidence>
<dbReference type="PANTHER" id="PTHR11096">
    <property type="entry name" value="RNA 3' TERMINAL PHOSPHATE CYCLASE"/>
    <property type="match status" value="1"/>
</dbReference>
<dbReference type="InParanoid" id="A0A369JP94"/>
<gene>
    <name evidence="4" type="primary">RtcA</name>
    <name evidence="4" type="ORF">Hypma_011375</name>
</gene>
<dbReference type="SUPFAM" id="SSF52913">
    <property type="entry name" value="RNA 3'-terminal phosphate cyclase, RPTC, insert domain"/>
    <property type="match status" value="1"/>
</dbReference>
<feature type="region of interest" description="Disordered" evidence="1">
    <location>
        <begin position="261"/>
        <end position="282"/>
    </location>
</feature>
<dbReference type="OrthoDB" id="25029at2759"/>
<feature type="compositionally biased region" description="Gly residues" evidence="1">
    <location>
        <begin position="267"/>
        <end position="279"/>
    </location>
</feature>
<dbReference type="Gene3D" id="3.65.10.20">
    <property type="entry name" value="RNA 3'-terminal phosphate cyclase domain"/>
    <property type="match status" value="1"/>
</dbReference>
<dbReference type="GO" id="GO:0003963">
    <property type="term" value="F:RNA-3'-phosphate cyclase activity"/>
    <property type="evidence" value="ECO:0007669"/>
    <property type="project" value="TreeGrafter"/>
</dbReference>
<comment type="caution">
    <text evidence="4">The sequence shown here is derived from an EMBL/GenBank/DDBJ whole genome shotgun (WGS) entry which is preliminary data.</text>
</comment>
<dbReference type="InterPro" id="IPR013791">
    <property type="entry name" value="RNA3'-term_phos_cycl_insert"/>
</dbReference>
<dbReference type="InterPro" id="IPR037136">
    <property type="entry name" value="RNA3'_phos_cyclase_dom_sf"/>
</dbReference>
<name>A0A369JP94_HYPMA</name>
<dbReference type="GO" id="GO:0006396">
    <property type="term" value="P:RNA processing"/>
    <property type="evidence" value="ECO:0007669"/>
    <property type="project" value="InterPro"/>
</dbReference>
<dbReference type="Pfam" id="PF01137">
    <property type="entry name" value="RTC"/>
    <property type="match status" value="1"/>
</dbReference>
<dbReference type="InterPro" id="IPR036553">
    <property type="entry name" value="RPTC_insert"/>
</dbReference>
<dbReference type="STRING" id="39966.A0A369JP94"/>
<dbReference type="Pfam" id="PF05189">
    <property type="entry name" value="RTC_insert"/>
    <property type="match status" value="1"/>
</dbReference>
<dbReference type="Gene3D" id="3.30.360.20">
    <property type="entry name" value="RNA 3'-terminal phosphate cyclase, insert domain"/>
    <property type="match status" value="1"/>
</dbReference>
<dbReference type="EMBL" id="LUEZ02000055">
    <property type="protein sequence ID" value="RDB21493.1"/>
    <property type="molecule type" value="Genomic_DNA"/>
</dbReference>
<organism evidence="4 5">
    <name type="scientific">Hypsizygus marmoreus</name>
    <name type="common">White beech mushroom</name>
    <name type="synonym">Agaricus marmoreus</name>
    <dbReference type="NCBI Taxonomy" id="39966"/>
    <lineage>
        <taxon>Eukaryota</taxon>
        <taxon>Fungi</taxon>
        <taxon>Dikarya</taxon>
        <taxon>Basidiomycota</taxon>
        <taxon>Agaricomycotina</taxon>
        <taxon>Agaricomycetes</taxon>
        <taxon>Agaricomycetidae</taxon>
        <taxon>Agaricales</taxon>
        <taxon>Tricholomatineae</taxon>
        <taxon>Lyophyllaceae</taxon>
        <taxon>Hypsizygus</taxon>
    </lineage>
</organism>
<dbReference type="SUPFAM" id="SSF55205">
    <property type="entry name" value="EPT/RTPC-like"/>
    <property type="match status" value="2"/>
</dbReference>
<dbReference type="InterPro" id="IPR013792">
    <property type="entry name" value="RNA3'P_cycl/enolpyr_Trfase_a/b"/>
</dbReference>
<accession>A0A369JP94</accession>
<sequence>MKSILIDGSVLEGGGQILRNSISLSALLGKPVSIRKIRFARTPPGLKNQHRTGLHLAAEIASARLTGATNGSTDIEFVPGRICLPGTFTADSITAGSTTLLLQIALPLLLFAPSSVAACTSGSAPTPTLAPAPVQRSELILKGGTNATQAPQIDYTQHVFLPFFHRHFLPSSPSPSPSSLSSSPKPPCIDLQIIRRGYFPKGGGEVRVHVTPVSRLHGFSLMNRGRVLRVGGIAHFAGLPMGVGREMVVGARRRLARVDELGDHEGVNGGEGGEGGGEGKGPRMAIEYKRERNEDTKGAGSGIVLWAELEGGGVVGGSAVGRKGVDPARVGAEAAEELVRGLEAGGCVDEWLQDQIVIFMALAEGRSEVRCGRGGLALHTQTAIWVAEQLSDAKFEVEEDSTGHTVIRCQGIGYTARQ</sequence>
<dbReference type="PANTHER" id="PTHR11096:SF0">
    <property type="entry name" value="RNA 3'-TERMINAL PHOSPHATE CYCLASE"/>
    <property type="match status" value="1"/>
</dbReference>
<evidence type="ECO:0000256" key="1">
    <source>
        <dbReference type="SAM" id="MobiDB-lite"/>
    </source>
</evidence>
<dbReference type="Proteomes" id="UP000076154">
    <property type="component" value="Unassembled WGS sequence"/>
</dbReference>
<feature type="domain" description="RNA 3'-terminal phosphate cyclase" evidence="2">
    <location>
        <begin position="11"/>
        <end position="397"/>
    </location>
</feature>
<dbReference type="InterPro" id="IPR023797">
    <property type="entry name" value="RNA3'_phos_cyclase_dom"/>
</dbReference>
<evidence type="ECO:0000313" key="4">
    <source>
        <dbReference type="EMBL" id="RDB21493.1"/>
    </source>
</evidence>
<evidence type="ECO:0000259" key="3">
    <source>
        <dbReference type="Pfam" id="PF05189"/>
    </source>
</evidence>
<dbReference type="AlphaFoldDB" id="A0A369JP94"/>
<reference evidence="4" key="1">
    <citation type="submission" date="2018-04" db="EMBL/GenBank/DDBJ databases">
        <title>Whole genome sequencing of Hypsizygus marmoreus.</title>
        <authorList>
            <person name="Choi I.-G."/>
            <person name="Min B."/>
            <person name="Kim J.-G."/>
            <person name="Kim S."/>
            <person name="Oh Y.-L."/>
            <person name="Kong W.-S."/>
            <person name="Park H."/>
            <person name="Jeong J."/>
            <person name="Song E.-S."/>
        </authorList>
    </citation>
    <scope>NUCLEOTIDE SEQUENCE [LARGE SCALE GENOMIC DNA]</scope>
    <source>
        <strain evidence="4">51987-8</strain>
    </source>
</reference>
<evidence type="ECO:0000259" key="2">
    <source>
        <dbReference type="Pfam" id="PF01137"/>
    </source>
</evidence>
<dbReference type="InterPro" id="IPR020719">
    <property type="entry name" value="RNA3'_term_phos_cycl-like_CS"/>
</dbReference>
<dbReference type="PROSITE" id="PS01287">
    <property type="entry name" value="RTC"/>
    <property type="match status" value="1"/>
</dbReference>
<dbReference type="InterPro" id="IPR000228">
    <property type="entry name" value="RNA3'_term_phos_cyc"/>
</dbReference>